<sequence length="87" mass="9054">MDMAPSKPPSGTPRAERNMQGGSDGPPATSAGVQRAAAHGGAAGSRIYTISAANCSTTKRRTNAFQSSRLRSHSTPATTYGRMKNDM</sequence>
<protein>
    <submittedName>
        <fullName evidence="2">Uncharacterized protein</fullName>
    </submittedName>
</protein>
<dbReference type="Proteomes" id="UP000179734">
    <property type="component" value="Unassembled WGS sequence"/>
</dbReference>
<name>A0A1S1NGZ6_9MYCO</name>
<comment type="caution">
    <text evidence="2">The sequence shown here is derived from an EMBL/GenBank/DDBJ whole genome shotgun (WGS) entry which is preliminary data.</text>
</comment>
<dbReference type="EMBL" id="MLQM01000025">
    <property type="protein sequence ID" value="OHV05032.1"/>
    <property type="molecule type" value="Genomic_DNA"/>
</dbReference>
<evidence type="ECO:0000313" key="3">
    <source>
        <dbReference type="Proteomes" id="UP000179734"/>
    </source>
</evidence>
<reference evidence="2 3" key="1">
    <citation type="submission" date="2016-10" db="EMBL/GenBank/DDBJ databases">
        <title>Genome sequence of Mycobacterium talmonii.</title>
        <authorList>
            <person name="Greninger A.L."/>
            <person name="Elliott B."/>
            <person name="Vasireddy S."/>
            <person name="Vasireddy R."/>
        </authorList>
    </citation>
    <scope>NUCLEOTIDE SEQUENCE [LARGE SCALE GENOMIC DNA]</scope>
    <source>
        <strain evidence="3">NE-TNMC-100812</strain>
    </source>
</reference>
<keyword evidence="3" id="KW-1185">Reference proteome</keyword>
<feature type="compositionally biased region" description="Low complexity" evidence="1">
    <location>
        <begin position="31"/>
        <end position="40"/>
    </location>
</feature>
<evidence type="ECO:0000313" key="2">
    <source>
        <dbReference type="EMBL" id="OHV05032.1"/>
    </source>
</evidence>
<proteinExistence type="predicted"/>
<accession>A0A1S1NGZ6</accession>
<feature type="region of interest" description="Disordered" evidence="1">
    <location>
        <begin position="61"/>
        <end position="87"/>
    </location>
</feature>
<feature type="region of interest" description="Disordered" evidence="1">
    <location>
        <begin position="1"/>
        <end position="45"/>
    </location>
</feature>
<gene>
    <name evidence="2" type="ORF">BKN37_07460</name>
</gene>
<organism evidence="2 3">
    <name type="scientific">Mycobacterium talmoniae</name>
    <dbReference type="NCBI Taxonomy" id="1858794"/>
    <lineage>
        <taxon>Bacteria</taxon>
        <taxon>Bacillati</taxon>
        <taxon>Actinomycetota</taxon>
        <taxon>Actinomycetes</taxon>
        <taxon>Mycobacteriales</taxon>
        <taxon>Mycobacteriaceae</taxon>
        <taxon>Mycobacterium</taxon>
    </lineage>
</organism>
<feature type="compositionally biased region" description="Polar residues" evidence="1">
    <location>
        <begin position="61"/>
        <end position="78"/>
    </location>
</feature>
<dbReference type="AlphaFoldDB" id="A0A1S1NGZ6"/>
<feature type="compositionally biased region" description="Pro residues" evidence="1">
    <location>
        <begin position="1"/>
        <end position="11"/>
    </location>
</feature>
<evidence type="ECO:0000256" key="1">
    <source>
        <dbReference type="SAM" id="MobiDB-lite"/>
    </source>
</evidence>